<protein>
    <recommendedName>
        <fullName evidence="6">Zn(2)-C6 fungal-type domain-containing protein</fullName>
    </recommendedName>
</protein>
<proteinExistence type="predicted"/>
<name>A0A1E3BMJ1_ASPCR</name>
<accession>A0A1E3BMJ1</accession>
<feature type="compositionally biased region" description="Low complexity" evidence="5">
    <location>
        <begin position="80"/>
        <end position="100"/>
    </location>
</feature>
<evidence type="ECO:0000313" key="7">
    <source>
        <dbReference type="EMBL" id="ODM22011.1"/>
    </source>
</evidence>
<keyword evidence="8" id="KW-1185">Reference proteome</keyword>
<keyword evidence="4" id="KW-0539">Nucleus</keyword>
<dbReference type="VEuPathDB" id="FungiDB:SI65_02855"/>
<dbReference type="PANTHER" id="PTHR31069">
    <property type="entry name" value="OLEATE-ACTIVATED TRANSCRIPTION FACTOR 1-RELATED"/>
    <property type="match status" value="1"/>
</dbReference>
<keyword evidence="2" id="KW-0238">DNA-binding</keyword>
<dbReference type="OrthoDB" id="5069333at2759"/>
<evidence type="ECO:0000259" key="6">
    <source>
        <dbReference type="PROSITE" id="PS50048"/>
    </source>
</evidence>
<organism evidence="7 8">
    <name type="scientific">Aspergillus cristatus</name>
    <name type="common">Chinese Fuzhuan brick tea-fermentation fungus</name>
    <name type="synonym">Eurotium cristatum</name>
    <dbReference type="NCBI Taxonomy" id="573508"/>
    <lineage>
        <taxon>Eukaryota</taxon>
        <taxon>Fungi</taxon>
        <taxon>Dikarya</taxon>
        <taxon>Ascomycota</taxon>
        <taxon>Pezizomycotina</taxon>
        <taxon>Eurotiomycetes</taxon>
        <taxon>Eurotiomycetidae</taxon>
        <taxon>Eurotiales</taxon>
        <taxon>Aspergillaceae</taxon>
        <taxon>Aspergillus</taxon>
        <taxon>Aspergillus subgen. Aspergillus</taxon>
    </lineage>
</organism>
<dbReference type="PRINTS" id="PR00755">
    <property type="entry name" value="AFLATOXINBRP"/>
</dbReference>
<keyword evidence="3" id="KW-0804">Transcription</keyword>
<reference evidence="7 8" key="1">
    <citation type="journal article" date="2016" name="BMC Genomics">
        <title>Comparative genomic and transcriptomic analyses of the Fuzhuan brick tea-fermentation fungus Aspergillus cristatus.</title>
        <authorList>
            <person name="Ge Y."/>
            <person name="Wang Y."/>
            <person name="Liu Y."/>
            <person name="Tan Y."/>
            <person name="Ren X."/>
            <person name="Zhang X."/>
            <person name="Hyde K.D."/>
            <person name="Liu Y."/>
            <person name="Liu Z."/>
        </authorList>
    </citation>
    <scope>NUCLEOTIDE SEQUENCE [LARGE SCALE GENOMIC DNA]</scope>
    <source>
        <strain evidence="7 8">GZAAS20.1005</strain>
    </source>
</reference>
<feature type="domain" description="Zn(2)-C6 fungal-type" evidence="6">
    <location>
        <begin position="11"/>
        <end position="41"/>
    </location>
</feature>
<dbReference type="InterPro" id="IPR050675">
    <property type="entry name" value="OAF3"/>
</dbReference>
<dbReference type="InterPro" id="IPR036864">
    <property type="entry name" value="Zn2-C6_fun-type_DNA-bd_sf"/>
</dbReference>
<dbReference type="EMBL" id="JXNT01000002">
    <property type="protein sequence ID" value="ODM22011.1"/>
    <property type="molecule type" value="Genomic_DNA"/>
</dbReference>
<dbReference type="GO" id="GO:0000981">
    <property type="term" value="F:DNA-binding transcription factor activity, RNA polymerase II-specific"/>
    <property type="evidence" value="ECO:0007669"/>
    <property type="project" value="InterPro"/>
</dbReference>
<evidence type="ECO:0000256" key="3">
    <source>
        <dbReference type="ARBA" id="ARBA00023163"/>
    </source>
</evidence>
<comment type="caution">
    <text evidence="7">The sequence shown here is derived from an EMBL/GenBank/DDBJ whole genome shotgun (WGS) entry which is preliminary data.</text>
</comment>
<dbReference type="Pfam" id="PF00172">
    <property type="entry name" value="Zn_clus"/>
    <property type="match status" value="1"/>
</dbReference>
<dbReference type="Proteomes" id="UP000094569">
    <property type="component" value="Unassembled WGS sequence"/>
</dbReference>
<dbReference type="Gene3D" id="4.10.240.10">
    <property type="entry name" value="Zn(2)-C6 fungal-type DNA-binding domain"/>
    <property type="match status" value="1"/>
</dbReference>
<dbReference type="AlphaFoldDB" id="A0A1E3BMJ1"/>
<sequence>MDGKTYKLRASCNACNESKVRCSQTKPTCARCEKNKTTCVYGLSRRTHKDAPPISMPHSHSHSHSSSHSNSHSGSRRSSVHIPNATATATTTANYTGTTTPFMSLSEHPLTSYPPQPSVDQFFAQQQPHHQQPSTAGPGPGILSPTNLDLPSFMTPLPTPNEDHTNSLFSSFGNFAAGVGNVNSSGSNILTPLTNSPGTGTSASTSTDMFQQPQIQNCTCHAGVMEQLACMSQPARNEERRLSLDVQLSQLKRCIIASEASMGCSHHGNGDTEPINIITVAVLVGRVIDEFELMLNERIGRGSAIGRGRSLSLDEVTISIREPRLSWGVLELEDDDEFELRQRLYLLYFRKLERLLGQLNVFVRTLHDARGGGGTCSTTFVMACEYIHLWLEKKAEGVKRLFSAADECTGRIPG</sequence>
<evidence type="ECO:0000256" key="5">
    <source>
        <dbReference type="SAM" id="MobiDB-lite"/>
    </source>
</evidence>
<feature type="region of interest" description="Disordered" evidence="5">
    <location>
        <begin position="50"/>
        <end position="149"/>
    </location>
</feature>
<feature type="compositionally biased region" description="Low complexity" evidence="5">
    <location>
        <begin position="121"/>
        <end position="133"/>
    </location>
</feature>
<dbReference type="SUPFAM" id="SSF57701">
    <property type="entry name" value="Zn2/Cys6 DNA-binding domain"/>
    <property type="match status" value="1"/>
</dbReference>
<dbReference type="CDD" id="cd00067">
    <property type="entry name" value="GAL4"/>
    <property type="match status" value="1"/>
</dbReference>
<evidence type="ECO:0000256" key="2">
    <source>
        <dbReference type="ARBA" id="ARBA00023125"/>
    </source>
</evidence>
<dbReference type="InterPro" id="IPR001138">
    <property type="entry name" value="Zn2Cys6_DnaBD"/>
</dbReference>
<gene>
    <name evidence="7" type="ORF">SI65_02855</name>
</gene>
<evidence type="ECO:0000256" key="1">
    <source>
        <dbReference type="ARBA" id="ARBA00023015"/>
    </source>
</evidence>
<evidence type="ECO:0000256" key="4">
    <source>
        <dbReference type="ARBA" id="ARBA00023242"/>
    </source>
</evidence>
<dbReference type="GO" id="GO:0003677">
    <property type="term" value="F:DNA binding"/>
    <property type="evidence" value="ECO:0007669"/>
    <property type="project" value="UniProtKB-KW"/>
</dbReference>
<dbReference type="GO" id="GO:0008270">
    <property type="term" value="F:zinc ion binding"/>
    <property type="evidence" value="ECO:0007669"/>
    <property type="project" value="InterPro"/>
</dbReference>
<keyword evidence="1" id="KW-0805">Transcription regulation</keyword>
<dbReference type="PANTHER" id="PTHR31069:SF31">
    <property type="entry name" value="MONODICTYPHENONE CLUSTER TRANSCRIPTION FACTOR-RELATED"/>
    <property type="match status" value="1"/>
</dbReference>
<dbReference type="PROSITE" id="PS50048">
    <property type="entry name" value="ZN2_CY6_FUNGAL_2"/>
    <property type="match status" value="1"/>
</dbReference>
<dbReference type="SMART" id="SM00066">
    <property type="entry name" value="GAL4"/>
    <property type="match status" value="1"/>
</dbReference>
<evidence type="ECO:0000313" key="8">
    <source>
        <dbReference type="Proteomes" id="UP000094569"/>
    </source>
</evidence>